<evidence type="ECO:0000256" key="1">
    <source>
        <dbReference type="ARBA" id="ARBA00023015"/>
    </source>
</evidence>
<keyword evidence="3" id="KW-0804">Transcription</keyword>
<dbReference type="Gene3D" id="1.10.357.10">
    <property type="entry name" value="Tetracycline Repressor, domain 2"/>
    <property type="match status" value="1"/>
</dbReference>
<accession>A0ABW4VDA8</accession>
<dbReference type="PRINTS" id="PR00455">
    <property type="entry name" value="HTHTETR"/>
</dbReference>
<keyword evidence="1" id="KW-0805">Transcription regulation</keyword>
<keyword evidence="2 4" id="KW-0238">DNA-binding</keyword>
<dbReference type="PANTHER" id="PTHR30055">
    <property type="entry name" value="HTH-TYPE TRANSCRIPTIONAL REGULATOR RUTR"/>
    <property type="match status" value="1"/>
</dbReference>
<dbReference type="Proteomes" id="UP001597338">
    <property type="component" value="Unassembled WGS sequence"/>
</dbReference>
<comment type="caution">
    <text evidence="6">The sequence shown here is derived from an EMBL/GenBank/DDBJ whole genome shotgun (WGS) entry which is preliminary data.</text>
</comment>
<protein>
    <submittedName>
        <fullName evidence="6">TetR/AcrR family transcriptional regulator</fullName>
    </submittedName>
</protein>
<dbReference type="Pfam" id="PF00440">
    <property type="entry name" value="TetR_N"/>
    <property type="match status" value="1"/>
</dbReference>
<organism evidence="6 7">
    <name type="scientific">Promicromonospora aerolata</name>
    <dbReference type="NCBI Taxonomy" id="195749"/>
    <lineage>
        <taxon>Bacteria</taxon>
        <taxon>Bacillati</taxon>
        <taxon>Actinomycetota</taxon>
        <taxon>Actinomycetes</taxon>
        <taxon>Micrococcales</taxon>
        <taxon>Promicromonosporaceae</taxon>
        <taxon>Promicromonospora</taxon>
    </lineage>
</organism>
<proteinExistence type="predicted"/>
<dbReference type="PANTHER" id="PTHR30055:SF238">
    <property type="entry name" value="MYCOFACTOCIN BIOSYNTHESIS TRANSCRIPTIONAL REGULATOR MFTR-RELATED"/>
    <property type="match status" value="1"/>
</dbReference>
<evidence type="ECO:0000259" key="5">
    <source>
        <dbReference type="PROSITE" id="PS50977"/>
    </source>
</evidence>
<evidence type="ECO:0000256" key="4">
    <source>
        <dbReference type="PROSITE-ProRule" id="PRU00335"/>
    </source>
</evidence>
<keyword evidence="7" id="KW-1185">Reference proteome</keyword>
<dbReference type="SUPFAM" id="SSF46689">
    <property type="entry name" value="Homeodomain-like"/>
    <property type="match status" value="1"/>
</dbReference>
<dbReference type="PROSITE" id="PS50977">
    <property type="entry name" value="HTH_TETR_2"/>
    <property type="match status" value="1"/>
</dbReference>
<feature type="domain" description="HTH tetR-type" evidence="5">
    <location>
        <begin position="6"/>
        <end position="66"/>
    </location>
</feature>
<evidence type="ECO:0000256" key="3">
    <source>
        <dbReference type="ARBA" id="ARBA00023163"/>
    </source>
</evidence>
<dbReference type="InterPro" id="IPR009057">
    <property type="entry name" value="Homeodomain-like_sf"/>
</dbReference>
<reference evidence="7" key="1">
    <citation type="journal article" date="2019" name="Int. J. Syst. Evol. Microbiol.">
        <title>The Global Catalogue of Microorganisms (GCM) 10K type strain sequencing project: providing services to taxonomists for standard genome sequencing and annotation.</title>
        <authorList>
            <consortium name="The Broad Institute Genomics Platform"/>
            <consortium name="The Broad Institute Genome Sequencing Center for Infectious Disease"/>
            <person name="Wu L."/>
            <person name="Ma J."/>
        </authorList>
    </citation>
    <scope>NUCLEOTIDE SEQUENCE [LARGE SCALE GENOMIC DNA]</scope>
    <source>
        <strain evidence="7">CCM 7043</strain>
    </source>
</reference>
<dbReference type="InterPro" id="IPR050109">
    <property type="entry name" value="HTH-type_TetR-like_transc_reg"/>
</dbReference>
<evidence type="ECO:0000313" key="7">
    <source>
        <dbReference type="Proteomes" id="UP001597338"/>
    </source>
</evidence>
<dbReference type="EMBL" id="JBHUHF010000001">
    <property type="protein sequence ID" value="MFD2027911.1"/>
    <property type="molecule type" value="Genomic_DNA"/>
</dbReference>
<dbReference type="RefSeq" id="WP_377199628.1">
    <property type="nucleotide sequence ID" value="NZ_JBHUHF010000001.1"/>
</dbReference>
<name>A0ABW4VDA8_9MICO</name>
<gene>
    <name evidence="6" type="ORF">ACFSL2_20615</name>
</gene>
<sequence>MARWDPGAQERLTEAALDLYLERGYDNVTVADIAERAGLTRRSYFRYFPDKREVLFPGAERLPEIVGEAVLAADPAAAPLGAVLAALHQVGAEVAEHVDHAHAVRRRAVIDTSAELQERERSKSAAVAAAIDESLRRRGTDPGTATLVAQVGSVVLGLAFRRWVTAGEAAFSAGLHAVVEDLRSSLDAAAATTQPDAGTTSGSAG</sequence>
<evidence type="ECO:0000256" key="2">
    <source>
        <dbReference type="ARBA" id="ARBA00023125"/>
    </source>
</evidence>
<feature type="DNA-binding region" description="H-T-H motif" evidence="4">
    <location>
        <begin position="29"/>
        <end position="48"/>
    </location>
</feature>
<dbReference type="InterPro" id="IPR001647">
    <property type="entry name" value="HTH_TetR"/>
</dbReference>
<evidence type="ECO:0000313" key="6">
    <source>
        <dbReference type="EMBL" id="MFD2027911.1"/>
    </source>
</evidence>